<protein>
    <submittedName>
        <fullName evidence="2">Uncharacterized protein</fullName>
    </submittedName>
</protein>
<proteinExistence type="predicted"/>
<feature type="region of interest" description="Disordered" evidence="1">
    <location>
        <begin position="1"/>
        <end position="45"/>
    </location>
</feature>
<gene>
    <name evidence="2" type="ORF">K0M31_003063</name>
</gene>
<organism evidence="2 3">
    <name type="scientific">Melipona bicolor</name>
    <dbReference type="NCBI Taxonomy" id="60889"/>
    <lineage>
        <taxon>Eukaryota</taxon>
        <taxon>Metazoa</taxon>
        <taxon>Ecdysozoa</taxon>
        <taxon>Arthropoda</taxon>
        <taxon>Hexapoda</taxon>
        <taxon>Insecta</taxon>
        <taxon>Pterygota</taxon>
        <taxon>Neoptera</taxon>
        <taxon>Endopterygota</taxon>
        <taxon>Hymenoptera</taxon>
        <taxon>Apocrita</taxon>
        <taxon>Aculeata</taxon>
        <taxon>Apoidea</taxon>
        <taxon>Anthophila</taxon>
        <taxon>Apidae</taxon>
        <taxon>Melipona</taxon>
    </lineage>
</organism>
<feature type="compositionally biased region" description="Basic and acidic residues" evidence="1">
    <location>
        <begin position="9"/>
        <end position="26"/>
    </location>
</feature>
<name>A0AA40G0E2_9HYME</name>
<evidence type="ECO:0000313" key="3">
    <source>
        <dbReference type="Proteomes" id="UP001177670"/>
    </source>
</evidence>
<dbReference type="EMBL" id="JAHYIQ010000010">
    <property type="protein sequence ID" value="KAK1128605.1"/>
    <property type="molecule type" value="Genomic_DNA"/>
</dbReference>
<reference evidence="2" key="1">
    <citation type="submission" date="2021-10" db="EMBL/GenBank/DDBJ databases">
        <title>Melipona bicolor Genome sequencing and assembly.</title>
        <authorList>
            <person name="Araujo N.S."/>
            <person name="Arias M.C."/>
        </authorList>
    </citation>
    <scope>NUCLEOTIDE SEQUENCE</scope>
    <source>
        <strain evidence="2">USP_2M_L1-L4_2017</strain>
        <tissue evidence="2">Whole body</tissue>
    </source>
</reference>
<dbReference type="Proteomes" id="UP001177670">
    <property type="component" value="Unassembled WGS sequence"/>
</dbReference>
<evidence type="ECO:0000256" key="1">
    <source>
        <dbReference type="SAM" id="MobiDB-lite"/>
    </source>
</evidence>
<dbReference type="AlphaFoldDB" id="A0AA40G0E2"/>
<accession>A0AA40G0E2</accession>
<feature type="region of interest" description="Disordered" evidence="1">
    <location>
        <begin position="59"/>
        <end position="79"/>
    </location>
</feature>
<sequence length="110" mass="12090">MPRNAEPLSLKDPRGFTDDRLDREGESDLQESSGIVSSTADEETSQATFVNLHGGREIGTWFPRSRNPRGEKQKAPESLRGIRVAVEDRAISIASTGNVKGNDKHGWQEG</sequence>
<feature type="compositionally biased region" description="Polar residues" evidence="1">
    <location>
        <begin position="30"/>
        <end position="45"/>
    </location>
</feature>
<comment type="caution">
    <text evidence="2">The sequence shown here is derived from an EMBL/GenBank/DDBJ whole genome shotgun (WGS) entry which is preliminary data.</text>
</comment>
<feature type="compositionally biased region" description="Basic and acidic residues" evidence="1">
    <location>
        <begin position="68"/>
        <end position="77"/>
    </location>
</feature>
<keyword evidence="3" id="KW-1185">Reference proteome</keyword>
<evidence type="ECO:0000313" key="2">
    <source>
        <dbReference type="EMBL" id="KAK1128605.1"/>
    </source>
</evidence>